<keyword evidence="3" id="KW-0274">FAD</keyword>
<evidence type="ECO:0000256" key="3">
    <source>
        <dbReference type="ARBA" id="ARBA00022827"/>
    </source>
</evidence>
<accession>A0A1Y2BU24</accession>
<evidence type="ECO:0000256" key="5">
    <source>
        <dbReference type="ARBA" id="ARBA00023033"/>
    </source>
</evidence>
<dbReference type="PANTHER" id="PTHR13789:SF309">
    <property type="entry name" value="PUTATIVE (AFU_ORTHOLOGUE AFUA_6G14510)-RELATED"/>
    <property type="match status" value="1"/>
</dbReference>
<feature type="signal peptide" evidence="6">
    <location>
        <begin position="1"/>
        <end position="17"/>
    </location>
</feature>
<dbReference type="PRINTS" id="PR00420">
    <property type="entry name" value="RNGMNOXGNASE"/>
</dbReference>
<proteinExistence type="inferred from homology"/>
<keyword evidence="5" id="KW-0503">Monooxygenase</keyword>
<reference evidence="8 9" key="1">
    <citation type="submission" date="2016-07" db="EMBL/GenBank/DDBJ databases">
        <title>Pervasive Adenine N6-methylation of Active Genes in Fungi.</title>
        <authorList>
            <consortium name="DOE Joint Genome Institute"/>
            <person name="Mondo S.J."/>
            <person name="Dannebaum R.O."/>
            <person name="Kuo R.C."/>
            <person name="Labutti K."/>
            <person name="Haridas S."/>
            <person name="Kuo A."/>
            <person name="Salamov A."/>
            <person name="Ahrendt S.R."/>
            <person name="Lipzen A."/>
            <person name="Sullivan W."/>
            <person name="Andreopoulos W.B."/>
            <person name="Clum A."/>
            <person name="Lindquist E."/>
            <person name="Daum C."/>
            <person name="Ramamoorthy G.K."/>
            <person name="Gryganskyi A."/>
            <person name="Culley D."/>
            <person name="Magnuson J.K."/>
            <person name="James T.Y."/>
            <person name="O'Malley M.A."/>
            <person name="Stajich J.E."/>
            <person name="Spatafora J.W."/>
            <person name="Visel A."/>
            <person name="Grigoriev I.V."/>
        </authorList>
    </citation>
    <scope>NUCLEOTIDE SEQUENCE [LARGE SCALE GENOMIC DNA]</scope>
    <source>
        <strain evidence="8 9">JEL800</strain>
    </source>
</reference>
<dbReference type="EMBL" id="MCGO01000045">
    <property type="protein sequence ID" value="ORY38251.1"/>
    <property type="molecule type" value="Genomic_DNA"/>
</dbReference>
<dbReference type="GO" id="GO:0071949">
    <property type="term" value="F:FAD binding"/>
    <property type="evidence" value="ECO:0007669"/>
    <property type="project" value="InterPro"/>
</dbReference>
<comment type="caution">
    <text evidence="8">The sequence shown here is derived from an EMBL/GenBank/DDBJ whole genome shotgun (WGS) entry which is preliminary data.</text>
</comment>
<dbReference type="STRING" id="329046.A0A1Y2BU24"/>
<sequence>MPSVLIIGSGLVGAATALALHQVGIKSTLYDQINPMEVVMRGEEIEFGETGGSVMIQAGGLRILETLGLLDICLKNGAILPYVSWHNIDGSKPIVADTRIANKTAGESDPRLQAPLHILRSTLHTILMQACHKKGIKTLVGKKLVGICDWADGMHSATRRKVFGEHLTANFTNSTGYIGVVRTTENGINFKETEECAFYVEREKKLGVAVFKVSDEIAAIQVSTFGDKEEQDQSTSYRPYSDLPKHAGRLADLLKSWGVPPHVEKMMRCAFRVSAASIYDLPDMDKYHKGRVVLIGDAAHGMVPNAGLGLLTGLEDVGTLLALLKSLPNDSMWEKTLELYSKIRVAREQRLRVKLGQPVSRLWLHPQFLEEAYITLYSV</sequence>
<evidence type="ECO:0000256" key="2">
    <source>
        <dbReference type="ARBA" id="ARBA00022630"/>
    </source>
</evidence>
<dbReference type="Pfam" id="PF01494">
    <property type="entry name" value="FAD_binding_3"/>
    <property type="match status" value="1"/>
</dbReference>
<feature type="domain" description="FAD-binding" evidence="7">
    <location>
        <begin position="3"/>
        <end position="350"/>
    </location>
</feature>
<dbReference type="OrthoDB" id="420606at2759"/>
<comment type="similarity">
    <text evidence="1">Belongs to the paxM FAD-dependent monooxygenase family.</text>
</comment>
<feature type="chain" id="PRO_5012508300" evidence="6">
    <location>
        <begin position="18"/>
        <end position="379"/>
    </location>
</feature>
<evidence type="ECO:0000313" key="9">
    <source>
        <dbReference type="Proteomes" id="UP000193642"/>
    </source>
</evidence>
<keyword evidence="2" id="KW-0285">Flavoprotein</keyword>
<evidence type="ECO:0000256" key="1">
    <source>
        <dbReference type="ARBA" id="ARBA00007992"/>
    </source>
</evidence>
<dbReference type="InterPro" id="IPR002938">
    <property type="entry name" value="FAD-bd"/>
</dbReference>
<protein>
    <submittedName>
        <fullName evidence="8">FAD/NAD(P)-binding domain-containing protein</fullName>
    </submittedName>
</protein>
<keyword evidence="4" id="KW-0560">Oxidoreductase</keyword>
<dbReference type="AlphaFoldDB" id="A0A1Y2BU24"/>
<evidence type="ECO:0000256" key="6">
    <source>
        <dbReference type="SAM" id="SignalP"/>
    </source>
</evidence>
<keyword evidence="6" id="KW-0732">Signal</keyword>
<gene>
    <name evidence="8" type="ORF">BCR33DRAFT_854212</name>
</gene>
<organism evidence="8 9">
    <name type="scientific">Rhizoclosmatium globosum</name>
    <dbReference type="NCBI Taxonomy" id="329046"/>
    <lineage>
        <taxon>Eukaryota</taxon>
        <taxon>Fungi</taxon>
        <taxon>Fungi incertae sedis</taxon>
        <taxon>Chytridiomycota</taxon>
        <taxon>Chytridiomycota incertae sedis</taxon>
        <taxon>Chytridiomycetes</taxon>
        <taxon>Chytridiales</taxon>
        <taxon>Chytriomycetaceae</taxon>
        <taxon>Rhizoclosmatium</taxon>
    </lineage>
</organism>
<evidence type="ECO:0000313" key="8">
    <source>
        <dbReference type="EMBL" id="ORY38251.1"/>
    </source>
</evidence>
<evidence type="ECO:0000256" key="4">
    <source>
        <dbReference type="ARBA" id="ARBA00023002"/>
    </source>
</evidence>
<dbReference type="InterPro" id="IPR050493">
    <property type="entry name" value="FAD-dep_Monooxygenase_BioMet"/>
</dbReference>
<keyword evidence="9" id="KW-1185">Reference proteome</keyword>
<dbReference type="GO" id="GO:0004497">
    <property type="term" value="F:monooxygenase activity"/>
    <property type="evidence" value="ECO:0007669"/>
    <property type="project" value="UniProtKB-KW"/>
</dbReference>
<dbReference type="SUPFAM" id="SSF51905">
    <property type="entry name" value="FAD/NAD(P)-binding domain"/>
    <property type="match status" value="1"/>
</dbReference>
<dbReference type="Proteomes" id="UP000193642">
    <property type="component" value="Unassembled WGS sequence"/>
</dbReference>
<evidence type="ECO:0000259" key="7">
    <source>
        <dbReference type="Pfam" id="PF01494"/>
    </source>
</evidence>
<name>A0A1Y2BU24_9FUNG</name>
<dbReference type="InterPro" id="IPR036188">
    <property type="entry name" value="FAD/NAD-bd_sf"/>
</dbReference>
<dbReference type="Gene3D" id="3.50.50.60">
    <property type="entry name" value="FAD/NAD(P)-binding domain"/>
    <property type="match status" value="2"/>
</dbReference>
<dbReference type="PANTHER" id="PTHR13789">
    <property type="entry name" value="MONOOXYGENASE"/>
    <property type="match status" value="1"/>
</dbReference>